<proteinExistence type="predicted"/>
<dbReference type="Proteomes" id="UP000823775">
    <property type="component" value="Unassembled WGS sequence"/>
</dbReference>
<evidence type="ECO:0000313" key="1">
    <source>
        <dbReference type="EMBL" id="MCE3217090.1"/>
    </source>
</evidence>
<organism evidence="1 2">
    <name type="scientific">Datura stramonium</name>
    <name type="common">Jimsonweed</name>
    <name type="synonym">Common thornapple</name>
    <dbReference type="NCBI Taxonomy" id="4076"/>
    <lineage>
        <taxon>Eukaryota</taxon>
        <taxon>Viridiplantae</taxon>
        <taxon>Streptophyta</taxon>
        <taxon>Embryophyta</taxon>
        <taxon>Tracheophyta</taxon>
        <taxon>Spermatophyta</taxon>
        <taxon>Magnoliopsida</taxon>
        <taxon>eudicotyledons</taxon>
        <taxon>Gunneridae</taxon>
        <taxon>Pentapetalae</taxon>
        <taxon>asterids</taxon>
        <taxon>lamiids</taxon>
        <taxon>Solanales</taxon>
        <taxon>Solanaceae</taxon>
        <taxon>Solanoideae</taxon>
        <taxon>Datureae</taxon>
        <taxon>Datura</taxon>
    </lineage>
</organism>
<gene>
    <name evidence="1" type="ORF">HAX54_010316</name>
</gene>
<reference evidence="1 2" key="1">
    <citation type="journal article" date="2021" name="BMC Genomics">
        <title>Datura genome reveals duplications of psychoactive alkaloid biosynthetic genes and high mutation rate following tissue culture.</title>
        <authorList>
            <person name="Rajewski A."/>
            <person name="Carter-House D."/>
            <person name="Stajich J."/>
            <person name="Litt A."/>
        </authorList>
    </citation>
    <scope>NUCLEOTIDE SEQUENCE [LARGE SCALE GENOMIC DNA]</scope>
    <source>
        <strain evidence="1">AR-01</strain>
    </source>
</reference>
<comment type="caution">
    <text evidence="1">The sequence shown here is derived from an EMBL/GenBank/DDBJ whole genome shotgun (WGS) entry which is preliminary data.</text>
</comment>
<feature type="non-terminal residue" evidence="1">
    <location>
        <position position="61"/>
    </location>
</feature>
<sequence length="61" mass="6976">MKQKSSYLYLFHYDGTILFPSTLFVHLKLAKNPHELNIKATLNRICGPLPSLLELSLPVHN</sequence>
<keyword evidence="2" id="KW-1185">Reference proteome</keyword>
<protein>
    <submittedName>
        <fullName evidence="1">Uncharacterized protein</fullName>
    </submittedName>
</protein>
<evidence type="ECO:0000313" key="2">
    <source>
        <dbReference type="Proteomes" id="UP000823775"/>
    </source>
</evidence>
<accession>A0ABS8WVV2</accession>
<dbReference type="EMBL" id="JACEIK010015679">
    <property type="protein sequence ID" value="MCE3217090.1"/>
    <property type="molecule type" value="Genomic_DNA"/>
</dbReference>
<name>A0ABS8WVV2_DATST</name>